<feature type="compositionally biased region" description="Polar residues" evidence="3">
    <location>
        <begin position="156"/>
        <end position="165"/>
    </location>
</feature>
<keyword evidence="1 2" id="KW-0238">DNA-binding</keyword>
<evidence type="ECO:0000313" key="5">
    <source>
        <dbReference type="EMBL" id="RJG42431.1"/>
    </source>
</evidence>
<dbReference type="Pfam" id="PF00486">
    <property type="entry name" value="Trans_reg_C"/>
    <property type="match status" value="1"/>
</dbReference>
<dbReference type="InterPro" id="IPR011990">
    <property type="entry name" value="TPR-like_helical_dom_sf"/>
</dbReference>
<sequence>MQFRVGHWQVVAQENKIFNEQSNKTVEPKVMDLLVYLCQHPGKVLSADDLLDKVWSGRVVTGSSIYQTIAQLRKALEDKASAPRYIETVPKKGYKLIAEVAVITPIDTPNSLQGFDNTPRRRRSDKQPQTGAESQSAAKKPFIERRQVLKGDGTARGQQQPSQINEPLPKKPAQSDEATHALDDKGSTGRHVDTDAAQNVSCATSSTRTANGSKMSRTSIESDLSSSAVTHNFLKDDQPTQLEVKASVWLTARQKWLTVSVFCLLLLLVITLFPKSSKTTTIAVLPFNNNTQQPGNHHIADATARGLSHLLNKVKGIQLVAHTSSSAIAKQGLAATHIAESLGADYLIEGQIDELPNQLFRIEIALINGVQGTQYWSGSSKVSWQNIEQQQEYFFQQILAVLKQQNNSVDDLNMQAAQAYEQGNVYRGAHEPNSNDKAIEQYLLAISLNKRHTQAYIRLSEVYFEKYYHEHNNSQWLLKAKGYLYHALSLAPDSAEALNGLSQLQFYGQDYQQARQTARQILAKDNNNLLANLNVSKTYLAELNIHQAQAALAKVLTTHENANEVRALQAILRLYSGDVATAMAALNRLFEQPMDPYYVDVAIAAATATGQSRSALRWIEQRLEKAPYQAQLKVYHVVNLVNVGQYIQAQKLLSELKGLPLERTFSAFEAVYLAQNKASQLLPLLKEYVATHDNVFSNSAFSAQFGLSAVYAGQYKTANHYLRQVLSDHDGKQALDQILLSDAFYRGAFAFALEQDNRPVEAASVRQKGLKDIAYHHRRGVKLPNLDIYKARLHSFRDQNMALRSIGQAIKAGYSQKDFLQHDTVLSPLHDHQQFIALMAQAKLNQER</sequence>
<dbReference type="CDD" id="cd00383">
    <property type="entry name" value="trans_reg_C"/>
    <property type="match status" value="1"/>
</dbReference>
<dbReference type="EMBL" id="QZCH01000017">
    <property type="protein sequence ID" value="RJG42431.1"/>
    <property type="molecule type" value="Genomic_DNA"/>
</dbReference>
<dbReference type="PROSITE" id="PS51755">
    <property type="entry name" value="OMPR_PHOB"/>
    <property type="match status" value="1"/>
</dbReference>
<protein>
    <recommendedName>
        <fullName evidence="4">OmpR/PhoB-type domain-containing protein</fullName>
    </recommendedName>
</protein>
<evidence type="ECO:0000259" key="4">
    <source>
        <dbReference type="PROSITE" id="PS51755"/>
    </source>
</evidence>
<feature type="compositionally biased region" description="Polar residues" evidence="3">
    <location>
        <begin position="196"/>
        <end position="221"/>
    </location>
</feature>
<reference evidence="5 6" key="1">
    <citation type="submission" date="2018-09" db="EMBL/GenBank/DDBJ databases">
        <authorList>
            <person name="Wang F."/>
        </authorList>
    </citation>
    <scope>NUCLEOTIDE SEQUENCE [LARGE SCALE GENOMIC DNA]</scope>
    <source>
        <strain evidence="5 6">PLHSC7-2</strain>
    </source>
</reference>
<dbReference type="SUPFAM" id="SSF48452">
    <property type="entry name" value="TPR-like"/>
    <property type="match status" value="1"/>
</dbReference>
<name>A0A418YD27_9GAMM</name>
<dbReference type="GO" id="GO:0006355">
    <property type="term" value="P:regulation of DNA-templated transcription"/>
    <property type="evidence" value="ECO:0007669"/>
    <property type="project" value="InterPro"/>
</dbReference>
<feature type="compositionally biased region" description="Polar residues" evidence="3">
    <location>
        <begin position="127"/>
        <end position="137"/>
    </location>
</feature>
<dbReference type="Gene3D" id="1.25.40.10">
    <property type="entry name" value="Tetratricopeptide repeat domain"/>
    <property type="match status" value="1"/>
</dbReference>
<dbReference type="SUPFAM" id="SSF46894">
    <property type="entry name" value="C-terminal effector domain of the bipartite response regulators"/>
    <property type="match status" value="1"/>
</dbReference>
<dbReference type="InterPro" id="IPR036388">
    <property type="entry name" value="WH-like_DNA-bd_sf"/>
</dbReference>
<dbReference type="InterPro" id="IPR016032">
    <property type="entry name" value="Sig_transdc_resp-reg_C-effctor"/>
</dbReference>
<comment type="caution">
    <text evidence="5">The sequence shown here is derived from an EMBL/GenBank/DDBJ whole genome shotgun (WGS) entry which is preliminary data.</text>
</comment>
<dbReference type="RefSeq" id="WP_119911253.1">
    <property type="nucleotide sequence ID" value="NZ_QZCH01000017.1"/>
</dbReference>
<feature type="compositionally biased region" description="Basic and acidic residues" evidence="3">
    <location>
        <begin position="173"/>
        <end position="194"/>
    </location>
</feature>
<evidence type="ECO:0000313" key="6">
    <source>
        <dbReference type="Proteomes" id="UP000283255"/>
    </source>
</evidence>
<evidence type="ECO:0000256" key="2">
    <source>
        <dbReference type="PROSITE-ProRule" id="PRU01091"/>
    </source>
</evidence>
<dbReference type="SMART" id="SM00862">
    <property type="entry name" value="Trans_reg_C"/>
    <property type="match status" value="1"/>
</dbReference>
<dbReference type="InterPro" id="IPR001867">
    <property type="entry name" value="OmpR/PhoB-type_DNA-bd"/>
</dbReference>
<accession>A0A418YD27</accession>
<evidence type="ECO:0000256" key="1">
    <source>
        <dbReference type="ARBA" id="ARBA00023125"/>
    </source>
</evidence>
<evidence type="ECO:0000256" key="3">
    <source>
        <dbReference type="SAM" id="MobiDB-lite"/>
    </source>
</evidence>
<dbReference type="Proteomes" id="UP000283255">
    <property type="component" value="Unassembled WGS sequence"/>
</dbReference>
<reference evidence="5 6" key="2">
    <citation type="submission" date="2019-01" db="EMBL/GenBank/DDBJ databases">
        <title>Motilimonas pumilus sp. nov., isolated from the gut of sea cucumber (Apostichopus japonicus).</title>
        <authorList>
            <person name="Wang F.-Q."/>
            <person name="Ren L.-H."/>
            <person name="Lin Y.-W."/>
            <person name="Sun G.-H."/>
            <person name="Du Z.-J."/>
            <person name="Zhao J.-X."/>
            <person name="Liu X.-J."/>
            <person name="Liu L.-J."/>
        </authorList>
    </citation>
    <scope>NUCLEOTIDE SEQUENCE [LARGE SCALE GENOMIC DNA]</scope>
    <source>
        <strain evidence="5 6">PLHSC7-2</strain>
    </source>
</reference>
<proteinExistence type="predicted"/>
<dbReference type="OrthoDB" id="8430416at2"/>
<gene>
    <name evidence="5" type="ORF">D1Z90_13235</name>
</gene>
<feature type="domain" description="OmpR/PhoB-type" evidence="4">
    <location>
        <begin position="1"/>
        <end position="98"/>
    </location>
</feature>
<dbReference type="PANTHER" id="PTHR47691:SF3">
    <property type="entry name" value="HTH-TYPE TRANSCRIPTIONAL REGULATOR RV0890C-RELATED"/>
    <property type="match status" value="1"/>
</dbReference>
<dbReference type="GO" id="GO:0000160">
    <property type="term" value="P:phosphorelay signal transduction system"/>
    <property type="evidence" value="ECO:0007669"/>
    <property type="project" value="InterPro"/>
</dbReference>
<dbReference type="Gene3D" id="1.10.10.10">
    <property type="entry name" value="Winged helix-like DNA-binding domain superfamily/Winged helix DNA-binding domain"/>
    <property type="match status" value="1"/>
</dbReference>
<dbReference type="AlphaFoldDB" id="A0A418YD27"/>
<organism evidence="5 6">
    <name type="scientific">Motilimonas pumila</name>
    <dbReference type="NCBI Taxonomy" id="2303987"/>
    <lineage>
        <taxon>Bacteria</taxon>
        <taxon>Pseudomonadati</taxon>
        <taxon>Pseudomonadota</taxon>
        <taxon>Gammaproteobacteria</taxon>
        <taxon>Alteromonadales</taxon>
        <taxon>Alteromonadales genera incertae sedis</taxon>
        <taxon>Motilimonas</taxon>
    </lineage>
</organism>
<feature type="DNA-binding region" description="OmpR/PhoB-type" evidence="2">
    <location>
        <begin position="1"/>
        <end position="98"/>
    </location>
</feature>
<dbReference type="GO" id="GO:0003677">
    <property type="term" value="F:DNA binding"/>
    <property type="evidence" value="ECO:0007669"/>
    <property type="project" value="UniProtKB-UniRule"/>
</dbReference>
<keyword evidence="6" id="KW-1185">Reference proteome</keyword>
<dbReference type="PANTHER" id="PTHR47691">
    <property type="entry name" value="REGULATOR-RELATED"/>
    <property type="match status" value="1"/>
</dbReference>
<feature type="region of interest" description="Disordered" evidence="3">
    <location>
        <begin position="108"/>
        <end position="221"/>
    </location>
</feature>